<sequence>MTLRHIKTRKQFQILLGHPPVARTAHFCLHLLPLSELAEAELGLSAGANASSASMAVGAMLPKRWARRAATRNLLRRQVYAVALEAVRARATDAEPVAILVRLRAGFHARTRQRGGSPAATDSAAAVFRSAASAPLRAAVRQELLTLFARARLMAVTAADLQRQL</sequence>
<keyword evidence="3" id="KW-0255">Endonuclease</keyword>
<dbReference type="GO" id="GO:0008033">
    <property type="term" value="P:tRNA processing"/>
    <property type="evidence" value="ECO:0007669"/>
    <property type="project" value="UniProtKB-KW"/>
</dbReference>
<comment type="caution">
    <text evidence="6">The sequence shown here is derived from an EMBL/GenBank/DDBJ whole genome shotgun (WGS) entry which is preliminary data.</text>
</comment>
<keyword evidence="7" id="KW-1185">Reference proteome</keyword>
<accession>A0A0U1Q320</accession>
<reference evidence="6 7" key="1">
    <citation type="submission" date="2015-05" db="EMBL/GenBank/DDBJ databases">
        <title>Draft genome sequence of Lampropedia sp. CT6, isolated from the microbial mat of a hot water spring, located at Manikaran, India.</title>
        <authorList>
            <person name="Tripathi C."/>
            <person name="Rani P."/>
            <person name="Mahato N.K."/>
            <person name="Lal R."/>
        </authorList>
    </citation>
    <scope>NUCLEOTIDE SEQUENCE [LARGE SCALE GENOMIC DNA]</scope>
    <source>
        <strain evidence="6 7">CT6</strain>
    </source>
</reference>
<protein>
    <submittedName>
        <fullName evidence="6">Uncharacterized protein</fullName>
    </submittedName>
</protein>
<keyword evidence="2" id="KW-0540">Nuclease</keyword>
<keyword evidence="4" id="KW-0378">Hydrolase</keyword>
<dbReference type="STRING" id="1610491.AAV94_01720"/>
<keyword evidence="5" id="KW-0694">RNA-binding</keyword>
<name>A0A0U1Q320_9BURK</name>
<dbReference type="InterPro" id="IPR014721">
    <property type="entry name" value="Ribsml_uS5_D2-typ_fold_subgr"/>
</dbReference>
<evidence type="ECO:0000256" key="5">
    <source>
        <dbReference type="ARBA" id="ARBA00022884"/>
    </source>
</evidence>
<gene>
    <name evidence="6" type="ORF">AAV94_01720</name>
</gene>
<evidence type="ECO:0000256" key="4">
    <source>
        <dbReference type="ARBA" id="ARBA00022801"/>
    </source>
</evidence>
<evidence type="ECO:0000256" key="1">
    <source>
        <dbReference type="ARBA" id="ARBA00022694"/>
    </source>
</evidence>
<dbReference type="EMBL" id="LBNQ01000009">
    <property type="protein sequence ID" value="KKW69130.1"/>
    <property type="molecule type" value="Genomic_DNA"/>
</dbReference>
<dbReference type="Gene3D" id="3.30.230.10">
    <property type="match status" value="1"/>
</dbReference>
<proteinExistence type="predicted"/>
<dbReference type="Proteomes" id="UP000050580">
    <property type="component" value="Unassembled WGS sequence"/>
</dbReference>
<organism evidence="6 7">
    <name type="scientific">Lampropedia cohaerens</name>
    <dbReference type="NCBI Taxonomy" id="1610491"/>
    <lineage>
        <taxon>Bacteria</taxon>
        <taxon>Pseudomonadati</taxon>
        <taxon>Pseudomonadota</taxon>
        <taxon>Betaproteobacteria</taxon>
        <taxon>Burkholderiales</taxon>
        <taxon>Comamonadaceae</taxon>
        <taxon>Lampropedia</taxon>
    </lineage>
</organism>
<dbReference type="InterPro" id="IPR020568">
    <property type="entry name" value="Ribosomal_Su5_D2-typ_SF"/>
</dbReference>
<dbReference type="GO" id="GO:0004526">
    <property type="term" value="F:ribonuclease P activity"/>
    <property type="evidence" value="ECO:0007669"/>
    <property type="project" value="InterPro"/>
</dbReference>
<dbReference type="AlphaFoldDB" id="A0A0U1Q320"/>
<evidence type="ECO:0000256" key="2">
    <source>
        <dbReference type="ARBA" id="ARBA00022722"/>
    </source>
</evidence>
<evidence type="ECO:0000256" key="3">
    <source>
        <dbReference type="ARBA" id="ARBA00022759"/>
    </source>
</evidence>
<evidence type="ECO:0000313" key="7">
    <source>
        <dbReference type="Proteomes" id="UP000050580"/>
    </source>
</evidence>
<keyword evidence="1" id="KW-0819">tRNA processing</keyword>
<dbReference type="Pfam" id="PF00825">
    <property type="entry name" value="Ribonuclease_P"/>
    <property type="match status" value="1"/>
</dbReference>
<dbReference type="SUPFAM" id="SSF54211">
    <property type="entry name" value="Ribosomal protein S5 domain 2-like"/>
    <property type="match status" value="1"/>
</dbReference>
<dbReference type="InterPro" id="IPR000100">
    <property type="entry name" value="RNase_P"/>
</dbReference>
<dbReference type="GO" id="GO:0000049">
    <property type="term" value="F:tRNA binding"/>
    <property type="evidence" value="ECO:0007669"/>
    <property type="project" value="InterPro"/>
</dbReference>
<dbReference type="RefSeq" id="WP_046740564.1">
    <property type="nucleotide sequence ID" value="NZ_LBNQ01000009.1"/>
</dbReference>
<evidence type="ECO:0000313" key="6">
    <source>
        <dbReference type="EMBL" id="KKW69130.1"/>
    </source>
</evidence>